<reference evidence="2 3" key="1">
    <citation type="submission" date="2015-10" db="EMBL/GenBank/DDBJ databases">
        <title>Conservation of the essential genome among Caulobacter and Brevundimonas species.</title>
        <authorList>
            <person name="Scott D."/>
            <person name="Ely B."/>
        </authorList>
    </citation>
    <scope>NUCLEOTIDE SEQUENCE [LARGE SCALE GENOMIC DNA]</scope>
    <source>
        <strain evidence="2 3">CB4</strain>
    </source>
</reference>
<dbReference type="KEGG" id="chq:AQ619_16910"/>
<dbReference type="EMBL" id="CP013002">
    <property type="protein sequence ID" value="ALL14910.1"/>
    <property type="molecule type" value="Genomic_DNA"/>
</dbReference>
<feature type="compositionally biased region" description="Low complexity" evidence="1">
    <location>
        <begin position="305"/>
        <end position="323"/>
    </location>
</feature>
<evidence type="ECO:0000256" key="1">
    <source>
        <dbReference type="SAM" id="MobiDB-lite"/>
    </source>
</evidence>
<feature type="region of interest" description="Disordered" evidence="1">
    <location>
        <begin position="403"/>
        <end position="460"/>
    </location>
</feature>
<dbReference type="OrthoDB" id="174027at2"/>
<accession>A0A0P0P2X2</accession>
<name>A0A0P0P2X2_9CAUL</name>
<dbReference type="Proteomes" id="UP000056905">
    <property type="component" value="Chromosome"/>
</dbReference>
<organism evidence="2 3">
    <name type="scientific">Caulobacter henricii</name>
    <dbReference type="NCBI Taxonomy" id="69395"/>
    <lineage>
        <taxon>Bacteria</taxon>
        <taxon>Pseudomonadati</taxon>
        <taxon>Pseudomonadota</taxon>
        <taxon>Alphaproteobacteria</taxon>
        <taxon>Caulobacterales</taxon>
        <taxon>Caulobacteraceae</taxon>
        <taxon>Caulobacter</taxon>
    </lineage>
</organism>
<feature type="region of interest" description="Disordered" evidence="1">
    <location>
        <begin position="305"/>
        <end position="330"/>
    </location>
</feature>
<evidence type="ECO:0000313" key="2">
    <source>
        <dbReference type="EMBL" id="ALL14910.1"/>
    </source>
</evidence>
<gene>
    <name evidence="2" type="ORF">AQ619_16910</name>
</gene>
<feature type="compositionally biased region" description="Polar residues" evidence="1">
    <location>
        <begin position="409"/>
        <end position="421"/>
    </location>
</feature>
<protein>
    <submittedName>
        <fullName evidence="2">Uncharacterized protein</fullName>
    </submittedName>
</protein>
<dbReference type="AlphaFoldDB" id="A0A0P0P2X2"/>
<dbReference type="Gene3D" id="2.60.120.380">
    <property type="match status" value="1"/>
</dbReference>
<keyword evidence="3" id="KW-1185">Reference proteome</keyword>
<proteinExistence type="predicted"/>
<evidence type="ECO:0000313" key="3">
    <source>
        <dbReference type="Proteomes" id="UP000056905"/>
    </source>
</evidence>
<feature type="compositionally biased region" description="Basic and acidic residues" evidence="1">
    <location>
        <begin position="445"/>
        <end position="456"/>
    </location>
</feature>
<dbReference type="STRING" id="69395.AQ619_16910"/>
<sequence>MPTINLVNFAGIGLWNSFAKLEINGKVDAMRQGLLTASLILIAAHAASAYAQSSVGPALVRPAPIPDTGAVVGELTAAAPRTPDGKPYDCYSIDTTAGSRWTVTMSSAALDSALQIARGALCSAASLQHQNDNVSPEGKDAQVSFTAVGGRYLILARSNTADGAGPYQLSALSSGGQQTAGGSATSPVVDRRALMEQQVEVRRAQVAADEAAKRAAQAAYQAQVDAAAAEQRRKARERSQAFNAFLGAAVTVMGEVNTQLAAENARQASIAAAQTAQLVQQAAAQRQAQANAQAAQAQRAQAAQSGRIATQGSGTTTSQSTAGLYTTTPQGRFMDHDAAIRAAIAAQRGGGVPGAVGQPQLNALEQQRIAAANQQARLAQIQASEAARVQQERLAMARTAAGNFDRGPASSSSGQQATLTNGGAAASPMPSPPSGGMSTVGLRPFRPDGDPGEGRLSRPGVAIGRCQASSASVNYSMDSFMGGGKVAAALAWQGDANCQPPGDATIWLRVQDGTAYGYARVDGVLPRAGAVGSDMARIHDWDEMFCSFNGNSPGQCMDAASAKQLWTNGRVTGFEVTWGG</sequence>
<dbReference type="RefSeq" id="WP_062150415.1">
    <property type="nucleotide sequence ID" value="NZ_CP013002.1"/>
</dbReference>